<protein>
    <submittedName>
        <fullName evidence="1">Uncharacterized protein</fullName>
    </submittedName>
</protein>
<proteinExistence type="predicted"/>
<name>A0AAE3A9K7_9FIRM</name>
<reference evidence="1 2" key="1">
    <citation type="submission" date="2021-10" db="EMBL/GenBank/DDBJ databases">
        <title>Anaerobic single-cell dispensing facilitates the cultivation of human gut bacteria.</title>
        <authorList>
            <person name="Afrizal A."/>
        </authorList>
    </citation>
    <scope>NUCLEOTIDE SEQUENCE [LARGE SCALE GENOMIC DNA]</scope>
    <source>
        <strain evidence="1 2">CLA-AA-H276</strain>
    </source>
</reference>
<dbReference type="EMBL" id="JAJEPS010000013">
    <property type="protein sequence ID" value="MCC2126957.1"/>
    <property type="molecule type" value="Genomic_DNA"/>
</dbReference>
<evidence type="ECO:0000313" key="1">
    <source>
        <dbReference type="EMBL" id="MCC2126957.1"/>
    </source>
</evidence>
<gene>
    <name evidence="1" type="ORF">LKD36_12345</name>
</gene>
<dbReference type="Proteomes" id="UP001198220">
    <property type="component" value="Unassembled WGS sequence"/>
</dbReference>
<dbReference type="AlphaFoldDB" id="A0AAE3A9K7"/>
<evidence type="ECO:0000313" key="2">
    <source>
        <dbReference type="Proteomes" id="UP001198220"/>
    </source>
</evidence>
<sequence>MMNELSARQKFFYETFHLWFVIKSINNYGVQLVSIPTNCIKILFIVGHNTFVKDYLTCTSFEEEKIVAITCDGTIHFSNLRLPNKTIYISHQNDHNYADLLNGALYGFDFDLTESEILLYNASKLLSPLQRIEKSFHKL</sequence>
<keyword evidence="2" id="KW-1185">Reference proteome</keyword>
<accession>A0AAE3A9K7</accession>
<organism evidence="1 2">
    <name type="scientific">Hominiventricola filiformis</name>
    <dbReference type="NCBI Taxonomy" id="2885352"/>
    <lineage>
        <taxon>Bacteria</taxon>
        <taxon>Bacillati</taxon>
        <taxon>Bacillota</taxon>
        <taxon>Clostridia</taxon>
        <taxon>Lachnospirales</taxon>
        <taxon>Lachnospiraceae</taxon>
        <taxon>Hominiventricola</taxon>
    </lineage>
</organism>
<comment type="caution">
    <text evidence="1">The sequence shown here is derived from an EMBL/GenBank/DDBJ whole genome shotgun (WGS) entry which is preliminary data.</text>
</comment>
<dbReference type="RefSeq" id="WP_173691065.1">
    <property type="nucleotide sequence ID" value="NZ_JAJEPS010000013.1"/>
</dbReference>